<dbReference type="Gene3D" id="3.40.30.10">
    <property type="entry name" value="Glutaredoxin"/>
    <property type="match status" value="1"/>
</dbReference>
<dbReference type="EMBL" id="BAABJM010000004">
    <property type="protein sequence ID" value="GAA5062106.1"/>
    <property type="molecule type" value="Genomic_DNA"/>
</dbReference>
<evidence type="ECO:0000313" key="3">
    <source>
        <dbReference type="EMBL" id="GAA5062106.1"/>
    </source>
</evidence>
<dbReference type="SUPFAM" id="SSF52833">
    <property type="entry name" value="Thioredoxin-like"/>
    <property type="match status" value="1"/>
</dbReference>
<sequence length="158" mass="17296">MPTVTLTEQNFDSVVTGNRIVLVDWWADWCGPCQHFAPIYESSSEQHSDIVYGKVDVEAQKSLTEAANVSQYPTLMAFREGVLVYSEAGVLPGDALEDLIQQVIWLDMDQVRRTMAEQAEAQRNGQEYQTPAPETVSAAPSVKAGLASATASYGWPGL</sequence>
<dbReference type="Proteomes" id="UP001500603">
    <property type="component" value="Unassembled WGS sequence"/>
</dbReference>
<evidence type="ECO:0000259" key="2">
    <source>
        <dbReference type="PROSITE" id="PS51352"/>
    </source>
</evidence>
<evidence type="ECO:0000313" key="4">
    <source>
        <dbReference type="Proteomes" id="UP001500603"/>
    </source>
</evidence>
<dbReference type="InterPro" id="IPR013766">
    <property type="entry name" value="Thioredoxin_domain"/>
</dbReference>
<accession>A0ABP9KQ47</accession>
<protein>
    <submittedName>
        <fullName evidence="3">Thioredoxin</fullName>
    </submittedName>
</protein>
<dbReference type="CDD" id="cd02947">
    <property type="entry name" value="TRX_family"/>
    <property type="match status" value="1"/>
</dbReference>
<feature type="domain" description="Thioredoxin" evidence="2">
    <location>
        <begin position="1"/>
        <end position="105"/>
    </location>
</feature>
<dbReference type="InterPro" id="IPR051063">
    <property type="entry name" value="PDI"/>
</dbReference>
<dbReference type="InterPro" id="IPR036249">
    <property type="entry name" value="Thioredoxin-like_sf"/>
</dbReference>
<comment type="caution">
    <text evidence="3">The sequence shown here is derived from an EMBL/GenBank/DDBJ whole genome shotgun (WGS) entry which is preliminary data.</text>
</comment>
<keyword evidence="4" id="KW-1185">Reference proteome</keyword>
<evidence type="ECO:0000256" key="1">
    <source>
        <dbReference type="SAM" id="MobiDB-lite"/>
    </source>
</evidence>
<reference evidence="4" key="1">
    <citation type="journal article" date="2019" name="Int. J. Syst. Evol. Microbiol.">
        <title>The Global Catalogue of Microorganisms (GCM) 10K type strain sequencing project: providing services to taxonomists for standard genome sequencing and annotation.</title>
        <authorList>
            <consortium name="The Broad Institute Genomics Platform"/>
            <consortium name="The Broad Institute Genome Sequencing Center for Infectious Disease"/>
            <person name="Wu L."/>
            <person name="Ma J."/>
        </authorList>
    </citation>
    <scope>NUCLEOTIDE SEQUENCE [LARGE SCALE GENOMIC DNA]</scope>
    <source>
        <strain evidence="4">JCM 18298</strain>
    </source>
</reference>
<gene>
    <name evidence="3" type="primary">trxA_3</name>
    <name evidence="3" type="ORF">GCM10023318_45420</name>
</gene>
<name>A0ABP9KQ47_9NOCA</name>
<proteinExistence type="predicted"/>
<feature type="region of interest" description="Disordered" evidence="1">
    <location>
        <begin position="116"/>
        <end position="136"/>
    </location>
</feature>
<dbReference type="PANTHER" id="PTHR45672">
    <property type="entry name" value="PROTEIN DISULFIDE-ISOMERASE C17H9.14C-RELATED"/>
    <property type="match status" value="1"/>
</dbReference>
<dbReference type="PROSITE" id="PS51352">
    <property type="entry name" value="THIOREDOXIN_2"/>
    <property type="match status" value="1"/>
</dbReference>
<dbReference type="Pfam" id="PF00085">
    <property type="entry name" value="Thioredoxin"/>
    <property type="match status" value="1"/>
</dbReference>
<organism evidence="3 4">
    <name type="scientific">Nocardia callitridis</name>
    <dbReference type="NCBI Taxonomy" id="648753"/>
    <lineage>
        <taxon>Bacteria</taxon>
        <taxon>Bacillati</taxon>
        <taxon>Actinomycetota</taxon>
        <taxon>Actinomycetes</taxon>
        <taxon>Mycobacteriales</taxon>
        <taxon>Nocardiaceae</taxon>
        <taxon>Nocardia</taxon>
    </lineage>
</organism>
<dbReference type="PRINTS" id="PR00421">
    <property type="entry name" value="THIOREDOXIN"/>
</dbReference>